<dbReference type="EMBL" id="LFQU01000009">
    <property type="protein sequence ID" value="KOO68742.1"/>
    <property type="molecule type" value="Genomic_DNA"/>
</dbReference>
<evidence type="ECO:0000259" key="2">
    <source>
        <dbReference type="Pfam" id="PF25583"/>
    </source>
</evidence>
<dbReference type="InterPro" id="IPR051534">
    <property type="entry name" value="CBASS_pafABC_assoc_protein"/>
</dbReference>
<proteinExistence type="predicted"/>
<evidence type="ECO:0000313" key="4">
    <source>
        <dbReference type="Proteomes" id="UP000036951"/>
    </source>
</evidence>
<feature type="domain" description="WYL" evidence="1">
    <location>
        <begin position="120"/>
        <end position="186"/>
    </location>
</feature>
<dbReference type="Proteomes" id="UP000036951">
    <property type="component" value="Unassembled WGS sequence"/>
</dbReference>
<comment type="caution">
    <text evidence="3">The sequence shown here is derived from an EMBL/GenBank/DDBJ whole genome shotgun (WGS) entry which is preliminary data.</text>
</comment>
<keyword evidence="4" id="KW-1185">Reference proteome</keyword>
<dbReference type="PANTHER" id="PTHR34580">
    <property type="match status" value="1"/>
</dbReference>
<dbReference type="InterPro" id="IPR026881">
    <property type="entry name" value="WYL_dom"/>
</dbReference>
<sequence>MTQDLFDKYIWLVDTIYRARNITFEEINERWLRSQLSEGVDLPLRTFHNWRKAIEKVFDINIECDRRHGYYYYIENAEDMERGGIRNWLLNTFAVNNLINESHHLKRRILFEEIPSGRDYLAPVIEAMRDSLKIEISHKGYFDGEAKVYTISPYCVKVFRQRWYVVGLCDERNAVRTFSLDRILRLDTTDNKFTYPKDFDPEAWFSSCFGIITEDIKPERVRIKVYGRQRMYLRSLRLHSSQTETETYSDYSVFEYYIKPTFDFRQELLSRGGAVEVLSPVWFRDEMADEVADMAVAYGLIKK</sequence>
<accession>A0A8E1R1S3</accession>
<feature type="domain" description="WCX" evidence="2">
    <location>
        <begin position="218"/>
        <end position="295"/>
    </location>
</feature>
<name>A0A8E1R1S3_9BACT</name>
<dbReference type="PANTHER" id="PTHR34580:SF9">
    <property type="entry name" value="SLL5097 PROTEIN"/>
    <property type="match status" value="1"/>
</dbReference>
<organism evidence="3 4">
    <name type="scientific">Xylanibacter rarus</name>
    <dbReference type="NCBI Taxonomy" id="1676614"/>
    <lineage>
        <taxon>Bacteria</taxon>
        <taxon>Pseudomonadati</taxon>
        <taxon>Bacteroidota</taxon>
        <taxon>Bacteroidia</taxon>
        <taxon>Bacteroidales</taxon>
        <taxon>Prevotellaceae</taxon>
        <taxon>Xylanibacter</taxon>
    </lineage>
</organism>
<dbReference type="InterPro" id="IPR057727">
    <property type="entry name" value="WCX_dom"/>
</dbReference>
<gene>
    <name evidence="3" type="ORF">ACU52_06145</name>
</gene>
<dbReference type="PROSITE" id="PS52050">
    <property type="entry name" value="WYL"/>
    <property type="match status" value="1"/>
</dbReference>
<evidence type="ECO:0000259" key="1">
    <source>
        <dbReference type="Pfam" id="PF13280"/>
    </source>
</evidence>
<dbReference type="Pfam" id="PF25583">
    <property type="entry name" value="WCX"/>
    <property type="match status" value="1"/>
</dbReference>
<dbReference type="Pfam" id="PF13280">
    <property type="entry name" value="WYL"/>
    <property type="match status" value="1"/>
</dbReference>
<dbReference type="AlphaFoldDB" id="A0A8E1R1S3"/>
<evidence type="ECO:0000313" key="3">
    <source>
        <dbReference type="EMBL" id="KOO68742.1"/>
    </source>
</evidence>
<reference evidence="3 4" key="1">
    <citation type="submission" date="2015-06" db="EMBL/GenBank/DDBJ databases">
        <title>Prevotella sp. 109, sp. nov., a novel member of the family Prevotellaceae isolated from human faeces.</title>
        <authorList>
            <person name="Shkoporov A.N."/>
            <person name="Chaplin A.V."/>
            <person name="Kafarskaia L.I."/>
            <person name="Efimov B.A."/>
        </authorList>
    </citation>
    <scope>NUCLEOTIDE SEQUENCE [LARGE SCALE GENOMIC DNA]</scope>
    <source>
        <strain evidence="3 4">109</strain>
    </source>
</reference>
<dbReference type="OrthoDB" id="43316at2"/>
<dbReference type="RefSeq" id="WP_053398140.1">
    <property type="nucleotide sequence ID" value="NZ_LFQU01000009.1"/>
</dbReference>
<protein>
    <submittedName>
        <fullName evidence="3">Transcriptional regulator</fullName>
    </submittedName>
</protein>